<evidence type="ECO:0000256" key="1">
    <source>
        <dbReference type="SAM" id="MobiDB-lite"/>
    </source>
</evidence>
<feature type="compositionally biased region" description="Basic and acidic residues" evidence="1">
    <location>
        <begin position="43"/>
        <end position="61"/>
    </location>
</feature>
<feature type="region of interest" description="Disordered" evidence="1">
    <location>
        <begin position="1"/>
        <end position="228"/>
    </location>
</feature>
<dbReference type="AlphaFoldDB" id="A0A438MU43"/>
<dbReference type="VEuPathDB" id="FungiDB:PV10_08388"/>
<name>A0A438MU43_EXOME</name>
<feature type="compositionally biased region" description="Basic and acidic residues" evidence="1">
    <location>
        <begin position="111"/>
        <end position="155"/>
    </location>
</feature>
<sequence>MRRFLREVIDTAVETLSPERPSSSSSSRHRRHRSHSDHHHHQRDSSRRQRRNLRESDERHPNALRYHGQRSRSRYDDDDEEYDEYDDEYERQRDRTRSSGGSGSGSGSGRYGHDDRSTRDRERRYSPQREWERERERDREWDRHEDRGLARERDRATHRHMFPSPSPSPSPSPPPSSPRPVQTPRTDPRSPLSRTFNDDPRFREGDEVVEETNRESSRSQGWVRDAGVRYVRDRYGNPVRRTSYVDEYIRREDGVEYDEYDDGRNYSGGRYRDGFEGTTPGPGPAGGYTGRPGGASAGRDGRDSDSREDLSNIVTPKEPGRVLGEVEDSESGS</sequence>
<feature type="compositionally biased region" description="Gly residues" evidence="1">
    <location>
        <begin position="284"/>
        <end position="296"/>
    </location>
</feature>
<feature type="compositionally biased region" description="Pro residues" evidence="1">
    <location>
        <begin position="164"/>
        <end position="178"/>
    </location>
</feature>
<dbReference type="OrthoDB" id="10530422at2759"/>
<organism evidence="2 3">
    <name type="scientific">Exophiala mesophila</name>
    <name type="common">Black yeast-like fungus</name>
    <dbReference type="NCBI Taxonomy" id="212818"/>
    <lineage>
        <taxon>Eukaryota</taxon>
        <taxon>Fungi</taxon>
        <taxon>Dikarya</taxon>
        <taxon>Ascomycota</taxon>
        <taxon>Pezizomycotina</taxon>
        <taxon>Eurotiomycetes</taxon>
        <taxon>Chaetothyriomycetidae</taxon>
        <taxon>Chaetothyriales</taxon>
        <taxon>Herpotrichiellaceae</taxon>
        <taxon>Exophiala</taxon>
    </lineage>
</organism>
<dbReference type="Proteomes" id="UP000288859">
    <property type="component" value="Unassembled WGS sequence"/>
</dbReference>
<reference evidence="2 3" key="1">
    <citation type="submission" date="2017-03" db="EMBL/GenBank/DDBJ databases">
        <title>Genomes of endolithic fungi from Antarctica.</title>
        <authorList>
            <person name="Coleine C."/>
            <person name="Masonjones S."/>
            <person name="Stajich J.E."/>
        </authorList>
    </citation>
    <scope>NUCLEOTIDE SEQUENCE [LARGE SCALE GENOMIC DNA]</scope>
    <source>
        <strain evidence="2 3">CCFEE 6314</strain>
    </source>
</reference>
<comment type="caution">
    <text evidence="2">The sequence shown here is derived from an EMBL/GenBank/DDBJ whole genome shotgun (WGS) entry which is preliminary data.</text>
</comment>
<feature type="region of interest" description="Disordered" evidence="1">
    <location>
        <begin position="258"/>
        <end position="333"/>
    </location>
</feature>
<accession>A0A438MU43</accession>
<feature type="compositionally biased region" description="Basic residues" evidence="1">
    <location>
        <begin position="27"/>
        <end position="42"/>
    </location>
</feature>
<evidence type="ECO:0000313" key="3">
    <source>
        <dbReference type="Proteomes" id="UP000288859"/>
    </source>
</evidence>
<evidence type="ECO:0000313" key="2">
    <source>
        <dbReference type="EMBL" id="RVX66400.1"/>
    </source>
</evidence>
<feature type="compositionally biased region" description="Basic and acidic residues" evidence="1">
    <location>
        <begin position="196"/>
        <end position="217"/>
    </location>
</feature>
<feature type="compositionally biased region" description="Basic and acidic residues" evidence="1">
    <location>
        <begin position="299"/>
        <end position="310"/>
    </location>
</feature>
<gene>
    <name evidence="2" type="ORF">B0A52_09630</name>
</gene>
<proteinExistence type="predicted"/>
<feature type="compositionally biased region" description="Acidic residues" evidence="1">
    <location>
        <begin position="76"/>
        <end position="89"/>
    </location>
</feature>
<protein>
    <submittedName>
        <fullName evidence="2">Uncharacterized protein</fullName>
    </submittedName>
</protein>
<feature type="compositionally biased region" description="Gly residues" evidence="1">
    <location>
        <begin position="100"/>
        <end position="110"/>
    </location>
</feature>
<dbReference type="EMBL" id="NAJM01000062">
    <property type="protein sequence ID" value="RVX66400.1"/>
    <property type="molecule type" value="Genomic_DNA"/>
</dbReference>